<dbReference type="EMBL" id="BARS01030847">
    <property type="protein sequence ID" value="GAG26291.1"/>
    <property type="molecule type" value="Genomic_DNA"/>
</dbReference>
<dbReference type="AlphaFoldDB" id="X0XMT2"/>
<name>X0XMT2_9ZZZZ</name>
<reference evidence="1" key="1">
    <citation type="journal article" date="2014" name="Front. Microbiol.">
        <title>High frequency of phylogenetically diverse reductive dehalogenase-homologous genes in deep subseafloor sedimentary metagenomes.</title>
        <authorList>
            <person name="Kawai M."/>
            <person name="Futagami T."/>
            <person name="Toyoda A."/>
            <person name="Takaki Y."/>
            <person name="Nishi S."/>
            <person name="Hori S."/>
            <person name="Arai W."/>
            <person name="Tsubouchi T."/>
            <person name="Morono Y."/>
            <person name="Uchiyama I."/>
            <person name="Ito T."/>
            <person name="Fujiyama A."/>
            <person name="Inagaki F."/>
            <person name="Takami H."/>
        </authorList>
    </citation>
    <scope>NUCLEOTIDE SEQUENCE</scope>
    <source>
        <strain evidence="1">Expedition CK06-06</strain>
    </source>
</reference>
<comment type="caution">
    <text evidence="1">The sequence shown here is derived from an EMBL/GenBank/DDBJ whole genome shotgun (WGS) entry which is preliminary data.</text>
</comment>
<evidence type="ECO:0000313" key="1">
    <source>
        <dbReference type="EMBL" id="GAG26291.1"/>
    </source>
</evidence>
<evidence type="ECO:0008006" key="2">
    <source>
        <dbReference type="Google" id="ProtNLM"/>
    </source>
</evidence>
<gene>
    <name evidence="1" type="ORF">S01H1_48056</name>
</gene>
<organism evidence="1">
    <name type="scientific">marine sediment metagenome</name>
    <dbReference type="NCBI Taxonomy" id="412755"/>
    <lineage>
        <taxon>unclassified sequences</taxon>
        <taxon>metagenomes</taxon>
        <taxon>ecological metagenomes</taxon>
    </lineage>
</organism>
<proteinExistence type="predicted"/>
<feature type="non-terminal residue" evidence="1">
    <location>
        <position position="175"/>
    </location>
</feature>
<sequence>MIKDKIKKIIAGAALMLTLKGTPALADSWASIQPAYNVKANHATMRVETGADINNRLKFYGFADADAAEERKLDFDNFYGEARLGYEIKDNLDLAVEVNEGNNMKPLLRYGLIARPKLGKNNFTQLKLLDADVGAQLGLFTTQKLTDKLDATLVMDYNFDGKTAFIEPELKYKLD</sequence>
<accession>X0XMT2</accession>
<protein>
    <recommendedName>
        <fullName evidence="2">Outer membrane protein beta-barrel domain-containing protein</fullName>
    </recommendedName>
</protein>